<gene>
    <name evidence="7" type="ORF">M0L20_12415</name>
</gene>
<feature type="transmembrane region" description="Helical" evidence="6">
    <location>
        <begin position="284"/>
        <end position="305"/>
    </location>
</feature>
<evidence type="ECO:0000313" key="7">
    <source>
        <dbReference type="EMBL" id="MCK8492662.1"/>
    </source>
</evidence>
<dbReference type="EMBL" id="JALPRF010000002">
    <property type="protein sequence ID" value="MCK8492662.1"/>
    <property type="molecule type" value="Genomic_DNA"/>
</dbReference>
<feature type="transmembrane region" description="Helical" evidence="6">
    <location>
        <begin position="368"/>
        <end position="386"/>
    </location>
</feature>
<feature type="transmembrane region" description="Helical" evidence="6">
    <location>
        <begin position="393"/>
        <end position="410"/>
    </location>
</feature>
<dbReference type="RefSeq" id="WP_248477261.1">
    <property type="nucleotide sequence ID" value="NZ_JALPRF010000002.1"/>
</dbReference>
<comment type="caution">
    <text evidence="7">The sequence shown here is derived from an EMBL/GenBank/DDBJ whole genome shotgun (WGS) entry which is preliminary data.</text>
</comment>
<feature type="transmembrane region" description="Helical" evidence="6">
    <location>
        <begin position="55"/>
        <end position="78"/>
    </location>
</feature>
<feature type="transmembrane region" description="Helical" evidence="6">
    <location>
        <begin position="175"/>
        <end position="195"/>
    </location>
</feature>
<dbReference type="PANTHER" id="PTHR30250">
    <property type="entry name" value="PST FAMILY PREDICTED COLANIC ACID TRANSPORTER"/>
    <property type="match status" value="1"/>
</dbReference>
<dbReference type="Pfam" id="PF01943">
    <property type="entry name" value="Polysacc_synt"/>
    <property type="match status" value="1"/>
</dbReference>
<sequence>MLSTIRYQLQTYINTTHPRTRKIHINTVFSLFSKAGSMGVSLLLVPLTIDYLSEATYGTWVTISSMTSMLMFFDLGIGNGLRNKFAEAVSKQDRRLAQTLVSTAYGIFGIVQIGFIVLFFLFINYIPWARLLNTTIDQQQLQLVLLVMIVAMAIKLVLDILTYVLLALQESGQVNVINFLANGLVLITTYALTQFSHNKLIYLAAVTALSPILVLLVSGILFYRSRLTIYRPLVGLIDWTHARSILSLGYKFFLIQLCFIVVFYTDNLLINYLFGPVAVTTYSIAFRYFMIVNTLFGLVAVPYWSAFTEASTRNDITWMKQTCRHLYKLWLGLVGVVTLMVVFAQPVYTLWVGQRVSVPVELSSSLGLFVIITNWNLVASTVLNGLGKMRLQVYYALLTAVTNVALALFFGKFLGWGSTGVVLASVVALLWGAILGTIQMYKLLKGTASGFWNQ</sequence>
<accession>A0ABT0HKG3</accession>
<evidence type="ECO:0000256" key="6">
    <source>
        <dbReference type="SAM" id="Phobius"/>
    </source>
</evidence>
<feature type="transmembrane region" description="Helical" evidence="6">
    <location>
        <begin position="416"/>
        <end position="438"/>
    </location>
</feature>
<evidence type="ECO:0000256" key="3">
    <source>
        <dbReference type="ARBA" id="ARBA00022692"/>
    </source>
</evidence>
<dbReference type="PANTHER" id="PTHR30250:SF11">
    <property type="entry name" value="O-ANTIGEN TRANSPORTER-RELATED"/>
    <property type="match status" value="1"/>
</dbReference>
<feature type="transmembrane region" description="Helical" evidence="6">
    <location>
        <begin position="143"/>
        <end position="168"/>
    </location>
</feature>
<name>A0ABT0HKG3_9BACT</name>
<feature type="transmembrane region" description="Helical" evidence="6">
    <location>
        <begin position="99"/>
        <end position="123"/>
    </location>
</feature>
<reference evidence="7 8" key="1">
    <citation type="submission" date="2022-04" db="EMBL/GenBank/DDBJ databases">
        <title>Spirosoma sp. strain RP8 genome sequencing and assembly.</title>
        <authorList>
            <person name="Jung Y."/>
        </authorList>
    </citation>
    <scope>NUCLEOTIDE SEQUENCE [LARGE SCALE GENOMIC DNA]</scope>
    <source>
        <strain evidence="7 8">RP8</strain>
    </source>
</reference>
<feature type="transmembrane region" description="Helical" evidence="6">
    <location>
        <begin position="326"/>
        <end position="348"/>
    </location>
</feature>
<keyword evidence="3 6" id="KW-0812">Transmembrane</keyword>
<evidence type="ECO:0000256" key="4">
    <source>
        <dbReference type="ARBA" id="ARBA00022989"/>
    </source>
</evidence>
<feature type="transmembrane region" description="Helical" evidence="6">
    <location>
        <begin position="244"/>
        <end position="264"/>
    </location>
</feature>
<evidence type="ECO:0000256" key="5">
    <source>
        <dbReference type="ARBA" id="ARBA00023136"/>
    </source>
</evidence>
<keyword evidence="2" id="KW-1003">Cell membrane</keyword>
<evidence type="ECO:0000256" key="1">
    <source>
        <dbReference type="ARBA" id="ARBA00004651"/>
    </source>
</evidence>
<feature type="transmembrane region" description="Helical" evidence="6">
    <location>
        <begin position="28"/>
        <end position="49"/>
    </location>
</feature>
<keyword evidence="5 6" id="KW-0472">Membrane</keyword>
<dbReference type="InterPro" id="IPR002797">
    <property type="entry name" value="Polysacc_synth"/>
</dbReference>
<evidence type="ECO:0000256" key="2">
    <source>
        <dbReference type="ARBA" id="ARBA00022475"/>
    </source>
</evidence>
<dbReference type="InterPro" id="IPR050833">
    <property type="entry name" value="Poly_Biosynth_Transport"/>
</dbReference>
<dbReference type="Proteomes" id="UP001202180">
    <property type="component" value="Unassembled WGS sequence"/>
</dbReference>
<keyword evidence="8" id="KW-1185">Reference proteome</keyword>
<organism evidence="7 8">
    <name type="scientific">Spirosoma liriopis</name>
    <dbReference type="NCBI Taxonomy" id="2937440"/>
    <lineage>
        <taxon>Bacteria</taxon>
        <taxon>Pseudomonadati</taxon>
        <taxon>Bacteroidota</taxon>
        <taxon>Cytophagia</taxon>
        <taxon>Cytophagales</taxon>
        <taxon>Cytophagaceae</taxon>
        <taxon>Spirosoma</taxon>
    </lineage>
</organism>
<comment type="subcellular location">
    <subcellularLocation>
        <location evidence="1">Cell membrane</location>
        <topology evidence="1">Multi-pass membrane protein</topology>
    </subcellularLocation>
</comment>
<proteinExistence type="predicted"/>
<protein>
    <submittedName>
        <fullName evidence="7">MATE family efflux transporter</fullName>
    </submittedName>
</protein>
<evidence type="ECO:0000313" key="8">
    <source>
        <dbReference type="Proteomes" id="UP001202180"/>
    </source>
</evidence>
<feature type="transmembrane region" description="Helical" evidence="6">
    <location>
        <begin position="201"/>
        <end position="223"/>
    </location>
</feature>
<keyword evidence="4 6" id="KW-1133">Transmembrane helix</keyword>